<evidence type="ECO:0000313" key="1">
    <source>
        <dbReference type="EMBL" id="EDW27261.1"/>
    </source>
</evidence>
<dbReference type="HOGENOM" id="CLU_2087322_0_0_1"/>
<dbReference type="EMBL" id="CH479195">
    <property type="protein sequence ID" value="EDW27261.1"/>
    <property type="molecule type" value="Genomic_DNA"/>
</dbReference>
<dbReference type="OrthoDB" id="7834658at2759"/>
<proteinExistence type="predicted"/>
<organism evidence="2">
    <name type="scientific">Drosophila persimilis</name>
    <name type="common">Fruit fly</name>
    <dbReference type="NCBI Taxonomy" id="7234"/>
    <lineage>
        <taxon>Eukaryota</taxon>
        <taxon>Metazoa</taxon>
        <taxon>Ecdysozoa</taxon>
        <taxon>Arthropoda</taxon>
        <taxon>Hexapoda</taxon>
        <taxon>Insecta</taxon>
        <taxon>Pterygota</taxon>
        <taxon>Neoptera</taxon>
        <taxon>Endopterygota</taxon>
        <taxon>Diptera</taxon>
        <taxon>Brachycera</taxon>
        <taxon>Muscomorpha</taxon>
        <taxon>Ephydroidea</taxon>
        <taxon>Drosophilidae</taxon>
        <taxon>Drosophila</taxon>
        <taxon>Sophophora</taxon>
    </lineage>
</organism>
<evidence type="ECO:0000313" key="2">
    <source>
        <dbReference type="Proteomes" id="UP000008744"/>
    </source>
</evidence>
<dbReference type="OMA" id="VEFILFY"/>
<protein>
    <submittedName>
        <fullName evidence="1">GL21123</fullName>
    </submittedName>
</protein>
<keyword evidence="2" id="KW-1185">Reference proteome</keyword>
<name>B4GXF0_DROPE</name>
<reference evidence="1 2" key="1">
    <citation type="journal article" date="2007" name="Nature">
        <title>Evolution of genes and genomes on the Drosophila phylogeny.</title>
        <authorList>
            <consortium name="Drosophila 12 Genomes Consortium"/>
            <person name="Clark A.G."/>
            <person name="Eisen M.B."/>
            <person name="Smith D.R."/>
            <person name="Bergman C.M."/>
            <person name="Oliver B."/>
            <person name="Markow T.A."/>
            <person name="Kaufman T.C."/>
            <person name="Kellis M."/>
            <person name="Gelbart W."/>
            <person name="Iyer V.N."/>
            <person name="Pollard D.A."/>
            <person name="Sackton T.B."/>
            <person name="Larracuente A.M."/>
            <person name="Singh N.D."/>
            <person name="Abad J.P."/>
            <person name="Abt D.N."/>
            <person name="Adryan B."/>
            <person name="Aguade M."/>
            <person name="Akashi H."/>
            <person name="Anderson W.W."/>
            <person name="Aquadro C.F."/>
            <person name="Ardell D.H."/>
            <person name="Arguello R."/>
            <person name="Artieri C.G."/>
            <person name="Barbash D.A."/>
            <person name="Barker D."/>
            <person name="Barsanti P."/>
            <person name="Batterham P."/>
            <person name="Batzoglou S."/>
            <person name="Begun D."/>
            <person name="Bhutkar A."/>
            <person name="Blanco E."/>
            <person name="Bosak S.A."/>
            <person name="Bradley R.K."/>
            <person name="Brand A.D."/>
            <person name="Brent M.R."/>
            <person name="Brooks A.N."/>
            <person name="Brown R.H."/>
            <person name="Butlin R.K."/>
            <person name="Caggese C."/>
            <person name="Calvi B.R."/>
            <person name="Bernardo de Carvalho A."/>
            <person name="Caspi A."/>
            <person name="Castrezana S."/>
            <person name="Celniker S.E."/>
            <person name="Chang J.L."/>
            <person name="Chapple C."/>
            <person name="Chatterji S."/>
            <person name="Chinwalla A."/>
            <person name="Civetta A."/>
            <person name="Clifton S.W."/>
            <person name="Comeron J.M."/>
            <person name="Costello J.C."/>
            <person name="Coyne J.A."/>
            <person name="Daub J."/>
            <person name="David R.G."/>
            <person name="Delcher A.L."/>
            <person name="Delehaunty K."/>
            <person name="Do C.B."/>
            <person name="Ebling H."/>
            <person name="Edwards K."/>
            <person name="Eickbush T."/>
            <person name="Evans J.D."/>
            <person name="Filipski A."/>
            <person name="Findeiss S."/>
            <person name="Freyhult E."/>
            <person name="Fulton L."/>
            <person name="Fulton R."/>
            <person name="Garcia A.C."/>
            <person name="Gardiner A."/>
            <person name="Garfield D.A."/>
            <person name="Garvin B.E."/>
            <person name="Gibson G."/>
            <person name="Gilbert D."/>
            <person name="Gnerre S."/>
            <person name="Godfrey J."/>
            <person name="Good R."/>
            <person name="Gotea V."/>
            <person name="Gravely B."/>
            <person name="Greenberg A.J."/>
            <person name="Griffiths-Jones S."/>
            <person name="Gross S."/>
            <person name="Guigo R."/>
            <person name="Gustafson E.A."/>
            <person name="Haerty W."/>
            <person name="Hahn M.W."/>
            <person name="Halligan D.L."/>
            <person name="Halpern A.L."/>
            <person name="Halter G.M."/>
            <person name="Han M.V."/>
            <person name="Heger A."/>
            <person name="Hillier L."/>
            <person name="Hinrichs A.S."/>
            <person name="Holmes I."/>
            <person name="Hoskins R.A."/>
            <person name="Hubisz M.J."/>
            <person name="Hultmark D."/>
            <person name="Huntley M.A."/>
            <person name="Jaffe D.B."/>
            <person name="Jagadeeshan S."/>
            <person name="Jeck W.R."/>
            <person name="Johnson J."/>
            <person name="Jones C.D."/>
            <person name="Jordan W.C."/>
            <person name="Karpen G.H."/>
            <person name="Kataoka E."/>
            <person name="Keightley P.D."/>
            <person name="Kheradpour P."/>
            <person name="Kirkness E.F."/>
            <person name="Koerich L.B."/>
            <person name="Kristiansen K."/>
            <person name="Kudrna D."/>
            <person name="Kulathinal R.J."/>
            <person name="Kumar S."/>
            <person name="Kwok R."/>
            <person name="Lander E."/>
            <person name="Langley C.H."/>
            <person name="Lapoint R."/>
            <person name="Lazzaro B.P."/>
            <person name="Lee S.J."/>
            <person name="Levesque L."/>
            <person name="Li R."/>
            <person name="Lin C.F."/>
            <person name="Lin M.F."/>
            <person name="Lindblad-Toh K."/>
            <person name="Llopart A."/>
            <person name="Long M."/>
            <person name="Low L."/>
            <person name="Lozovsky E."/>
            <person name="Lu J."/>
            <person name="Luo M."/>
            <person name="Machado C.A."/>
            <person name="Makalowski W."/>
            <person name="Marzo M."/>
            <person name="Matsuda M."/>
            <person name="Matzkin L."/>
            <person name="McAllister B."/>
            <person name="McBride C.S."/>
            <person name="McKernan B."/>
            <person name="McKernan K."/>
            <person name="Mendez-Lago M."/>
            <person name="Minx P."/>
            <person name="Mollenhauer M.U."/>
            <person name="Montooth K."/>
            <person name="Mount S.M."/>
            <person name="Mu X."/>
            <person name="Myers E."/>
            <person name="Negre B."/>
            <person name="Newfeld S."/>
            <person name="Nielsen R."/>
            <person name="Noor M.A."/>
            <person name="O'Grady P."/>
            <person name="Pachter L."/>
            <person name="Papaceit M."/>
            <person name="Parisi M.J."/>
            <person name="Parisi M."/>
            <person name="Parts L."/>
            <person name="Pedersen J.S."/>
            <person name="Pesole G."/>
            <person name="Phillippy A.M."/>
            <person name="Ponting C.P."/>
            <person name="Pop M."/>
            <person name="Porcelli D."/>
            <person name="Powell J.R."/>
            <person name="Prohaska S."/>
            <person name="Pruitt K."/>
            <person name="Puig M."/>
            <person name="Quesneville H."/>
            <person name="Ram K.R."/>
            <person name="Rand D."/>
            <person name="Rasmussen M.D."/>
            <person name="Reed L.K."/>
            <person name="Reenan R."/>
            <person name="Reily A."/>
            <person name="Remington K.A."/>
            <person name="Rieger T.T."/>
            <person name="Ritchie M.G."/>
            <person name="Robin C."/>
            <person name="Rogers Y.H."/>
            <person name="Rohde C."/>
            <person name="Rozas J."/>
            <person name="Rubenfield M.J."/>
            <person name="Ruiz A."/>
            <person name="Russo S."/>
            <person name="Salzberg S.L."/>
            <person name="Sanchez-Gracia A."/>
            <person name="Saranga D.J."/>
            <person name="Sato H."/>
            <person name="Schaeffer S.W."/>
            <person name="Schatz M.C."/>
            <person name="Schlenke T."/>
            <person name="Schwartz R."/>
            <person name="Segarra C."/>
            <person name="Singh R.S."/>
            <person name="Sirot L."/>
            <person name="Sirota M."/>
            <person name="Sisneros N.B."/>
            <person name="Smith C.D."/>
            <person name="Smith T.F."/>
            <person name="Spieth J."/>
            <person name="Stage D.E."/>
            <person name="Stark A."/>
            <person name="Stephan W."/>
            <person name="Strausberg R.L."/>
            <person name="Strempel S."/>
            <person name="Sturgill D."/>
            <person name="Sutton G."/>
            <person name="Sutton G.G."/>
            <person name="Tao W."/>
            <person name="Teichmann S."/>
            <person name="Tobari Y.N."/>
            <person name="Tomimura Y."/>
            <person name="Tsolas J.M."/>
            <person name="Valente V.L."/>
            <person name="Venter E."/>
            <person name="Venter J.C."/>
            <person name="Vicario S."/>
            <person name="Vieira F.G."/>
            <person name="Vilella A.J."/>
            <person name="Villasante A."/>
            <person name="Walenz B."/>
            <person name="Wang J."/>
            <person name="Wasserman M."/>
            <person name="Watts T."/>
            <person name="Wilson D."/>
            <person name="Wilson R.K."/>
            <person name="Wing R.A."/>
            <person name="Wolfner M.F."/>
            <person name="Wong A."/>
            <person name="Wong G.K."/>
            <person name="Wu C.I."/>
            <person name="Wu G."/>
            <person name="Yamamoto D."/>
            <person name="Yang H.P."/>
            <person name="Yang S.P."/>
            <person name="Yorke J.A."/>
            <person name="Yoshida K."/>
            <person name="Zdobnov E."/>
            <person name="Zhang P."/>
            <person name="Zhang Y."/>
            <person name="Zimin A.V."/>
            <person name="Baldwin J."/>
            <person name="Abdouelleil A."/>
            <person name="Abdulkadir J."/>
            <person name="Abebe A."/>
            <person name="Abera B."/>
            <person name="Abreu J."/>
            <person name="Acer S.C."/>
            <person name="Aftuck L."/>
            <person name="Alexander A."/>
            <person name="An P."/>
            <person name="Anderson E."/>
            <person name="Anderson S."/>
            <person name="Arachi H."/>
            <person name="Azer M."/>
            <person name="Bachantsang P."/>
            <person name="Barry A."/>
            <person name="Bayul T."/>
            <person name="Berlin A."/>
            <person name="Bessette D."/>
            <person name="Bloom T."/>
            <person name="Blye J."/>
            <person name="Boguslavskiy L."/>
            <person name="Bonnet C."/>
            <person name="Boukhgalter B."/>
            <person name="Bourzgui I."/>
            <person name="Brown A."/>
            <person name="Cahill P."/>
            <person name="Channer S."/>
            <person name="Cheshatsang Y."/>
            <person name="Chuda L."/>
            <person name="Citroen M."/>
            <person name="Collymore A."/>
            <person name="Cooke P."/>
            <person name="Costello M."/>
            <person name="D'Aco K."/>
            <person name="Daza R."/>
            <person name="De Haan G."/>
            <person name="DeGray S."/>
            <person name="DeMaso C."/>
            <person name="Dhargay N."/>
            <person name="Dooley K."/>
            <person name="Dooley E."/>
            <person name="Doricent M."/>
            <person name="Dorje P."/>
            <person name="Dorjee K."/>
            <person name="Dupes A."/>
            <person name="Elong R."/>
            <person name="Falk J."/>
            <person name="Farina A."/>
            <person name="Faro S."/>
            <person name="Ferguson D."/>
            <person name="Fisher S."/>
            <person name="Foley C.D."/>
            <person name="Franke A."/>
            <person name="Friedrich D."/>
            <person name="Gadbois L."/>
            <person name="Gearin G."/>
            <person name="Gearin C.R."/>
            <person name="Giannoukos G."/>
            <person name="Goode T."/>
            <person name="Graham J."/>
            <person name="Grandbois E."/>
            <person name="Grewal S."/>
            <person name="Gyaltsen K."/>
            <person name="Hafez N."/>
            <person name="Hagos B."/>
            <person name="Hall J."/>
            <person name="Henson C."/>
            <person name="Hollinger A."/>
            <person name="Honan T."/>
            <person name="Huard M.D."/>
            <person name="Hughes L."/>
            <person name="Hurhula B."/>
            <person name="Husby M.E."/>
            <person name="Kamat A."/>
            <person name="Kanga B."/>
            <person name="Kashin S."/>
            <person name="Khazanovich D."/>
            <person name="Kisner P."/>
            <person name="Lance K."/>
            <person name="Lara M."/>
            <person name="Lee W."/>
            <person name="Lennon N."/>
            <person name="Letendre F."/>
            <person name="LeVine R."/>
            <person name="Lipovsky A."/>
            <person name="Liu X."/>
            <person name="Liu J."/>
            <person name="Liu S."/>
            <person name="Lokyitsang T."/>
            <person name="Lokyitsang Y."/>
            <person name="Lubonja R."/>
            <person name="Lui A."/>
            <person name="MacDonald P."/>
            <person name="Magnisalis V."/>
            <person name="Maru K."/>
            <person name="Matthews C."/>
            <person name="McCusker W."/>
            <person name="McDonough S."/>
            <person name="Mehta T."/>
            <person name="Meldrim J."/>
            <person name="Meneus L."/>
            <person name="Mihai O."/>
            <person name="Mihalev A."/>
            <person name="Mihova T."/>
            <person name="Mittelman R."/>
            <person name="Mlenga V."/>
            <person name="Montmayeur A."/>
            <person name="Mulrain L."/>
            <person name="Navidi A."/>
            <person name="Naylor J."/>
            <person name="Negash T."/>
            <person name="Nguyen T."/>
            <person name="Nguyen N."/>
            <person name="Nicol R."/>
            <person name="Norbu C."/>
            <person name="Norbu N."/>
            <person name="Novod N."/>
            <person name="O'Neill B."/>
            <person name="Osman S."/>
            <person name="Markiewicz E."/>
            <person name="Oyono O.L."/>
            <person name="Patti C."/>
            <person name="Phunkhang P."/>
            <person name="Pierre F."/>
            <person name="Priest M."/>
            <person name="Raghuraman S."/>
            <person name="Rege F."/>
            <person name="Reyes R."/>
            <person name="Rise C."/>
            <person name="Rogov P."/>
            <person name="Ross K."/>
            <person name="Ryan E."/>
            <person name="Settipalli S."/>
            <person name="Shea T."/>
            <person name="Sherpa N."/>
            <person name="Shi L."/>
            <person name="Shih D."/>
            <person name="Sparrow T."/>
            <person name="Spaulding J."/>
            <person name="Stalker J."/>
            <person name="Stange-Thomann N."/>
            <person name="Stavropoulos S."/>
            <person name="Stone C."/>
            <person name="Strader C."/>
            <person name="Tesfaye S."/>
            <person name="Thomson T."/>
            <person name="Thoulutsang Y."/>
            <person name="Thoulutsang D."/>
            <person name="Topham K."/>
            <person name="Topping I."/>
            <person name="Tsamla T."/>
            <person name="Vassiliev H."/>
            <person name="Vo A."/>
            <person name="Wangchuk T."/>
            <person name="Wangdi T."/>
            <person name="Weiand M."/>
            <person name="Wilkinson J."/>
            <person name="Wilson A."/>
            <person name="Yadav S."/>
            <person name="Young G."/>
            <person name="Yu Q."/>
            <person name="Zembek L."/>
            <person name="Zhong D."/>
            <person name="Zimmer A."/>
            <person name="Zwirko Z."/>
            <person name="Jaffe D.B."/>
            <person name="Alvarez P."/>
            <person name="Brockman W."/>
            <person name="Butler J."/>
            <person name="Chin C."/>
            <person name="Gnerre S."/>
            <person name="Grabherr M."/>
            <person name="Kleber M."/>
            <person name="Mauceli E."/>
            <person name="MacCallum I."/>
        </authorList>
    </citation>
    <scope>NUCLEOTIDE SEQUENCE [LARGE SCALE GENOMIC DNA]</scope>
    <source>
        <strain evidence="2">MSH-3 / Tucson 14011-0111.49</strain>
    </source>
</reference>
<gene>
    <name evidence="1" type="primary">Dper\GL21123</name>
    <name evidence="1" type="ORF">Dper_GL21123</name>
</gene>
<dbReference type="Proteomes" id="UP000008744">
    <property type="component" value="Unassembled WGS sequence"/>
</dbReference>
<accession>B4GXF0</accession>
<dbReference type="AlphaFoldDB" id="B4GXF0"/>
<sequence length="119" mass="13023">MDHDNAPRPGGLASILQLDVEFILFYEQQQQQQQNETPVLSVETILHLHLLFLLLLQLTTLIRMCCNPGGSCGLPACIQCTNFCFNCWTGTASVPSCRPGYTPACPLYRGCCGGPRGCC</sequence>